<feature type="chain" id="PRO_5040972202" description="Subtilisin-like protein" evidence="8">
    <location>
        <begin position="21"/>
        <end position="492"/>
    </location>
</feature>
<dbReference type="OrthoDB" id="206201at2759"/>
<keyword evidence="4 6" id="KW-0378">Hydrolase</keyword>
<dbReference type="PROSITE" id="PS51892">
    <property type="entry name" value="SUBTILASE"/>
    <property type="match status" value="1"/>
</dbReference>
<feature type="signal peptide" evidence="8">
    <location>
        <begin position="1"/>
        <end position="20"/>
    </location>
</feature>
<dbReference type="GeneID" id="80911558"/>
<evidence type="ECO:0000259" key="9">
    <source>
        <dbReference type="Pfam" id="PF00082"/>
    </source>
</evidence>
<dbReference type="InterPro" id="IPR000209">
    <property type="entry name" value="Peptidase_S8/S53_dom"/>
</dbReference>
<accession>A0A9W8XFI1</accession>
<keyword evidence="5 6" id="KW-0720">Serine protease</keyword>
<feature type="active site" description="Charge relay system" evidence="6">
    <location>
        <position position="161"/>
    </location>
</feature>
<dbReference type="InterPro" id="IPR036852">
    <property type="entry name" value="Peptidase_S8/S53_dom_sf"/>
</dbReference>
<dbReference type="PROSITE" id="PS00138">
    <property type="entry name" value="SUBTILASE_SER"/>
    <property type="match status" value="1"/>
</dbReference>
<keyword evidence="3 8" id="KW-0732">Signal</keyword>
<dbReference type="PANTHER" id="PTHR43806:SF58">
    <property type="entry name" value="ALKALINE PROTEASE 1-RELATED"/>
    <property type="match status" value="1"/>
</dbReference>
<evidence type="ECO:0000313" key="11">
    <source>
        <dbReference type="EMBL" id="KAJ4349413.1"/>
    </source>
</evidence>
<dbReference type="CDD" id="cd04077">
    <property type="entry name" value="Peptidases_S8_PCSK9_ProteinaseK_like"/>
    <property type="match status" value="1"/>
</dbReference>
<dbReference type="InterPro" id="IPR015500">
    <property type="entry name" value="Peptidase_S8_subtilisin-rel"/>
</dbReference>
<dbReference type="Pfam" id="PF00082">
    <property type="entry name" value="Peptidase_S8"/>
    <property type="match status" value="1"/>
</dbReference>
<keyword evidence="2 6" id="KW-0645">Protease</keyword>
<dbReference type="InterPro" id="IPR034193">
    <property type="entry name" value="PCSK9_ProteinaseK-like"/>
</dbReference>
<dbReference type="Proteomes" id="UP001140513">
    <property type="component" value="Unassembled WGS sequence"/>
</dbReference>
<dbReference type="GO" id="GO:0005576">
    <property type="term" value="C:extracellular region"/>
    <property type="evidence" value="ECO:0007669"/>
    <property type="project" value="UniProtKB-ARBA"/>
</dbReference>
<evidence type="ECO:0000256" key="8">
    <source>
        <dbReference type="SAM" id="SignalP"/>
    </source>
</evidence>
<keyword evidence="12" id="KW-1185">Reference proteome</keyword>
<evidence type="ECO:0000256" key="3">
    <source>
        <dbReference type="ARBA" id="ARBA00022729"/>
    </source>
</evidence>
<dbReference type="InterPro" id="IPR010259">
    <property type="entry name" value="S8pro/Inhibitor_I9"/>
</dbReference>
<feature type="active site" description="Charge relay system" evidence="6">
    <location>
        <position position="193"/>
    </location>
</feature>
<dbReference type="InterPro" id="IPR037045">
    <property type="entry name" value="S8pro/Inhibitor_I9_sf"/>
</dbReference>
<dbReference type="InterPro" id="IPR050131">
    <property type="entry name" value="Peptidase_S8_subtilisin-like"/>
</dbReference>
<proteinExistence type="inferred from homology"/>
<feature type="domain" description="Inhibitor I9" evidence="10">
    <location>
        <begin position="36"/>
        <end position="118"/>
    </location>
</feature>
<evidence type="ECO:0008006" key="13">
    <source>
        <dbReference type="Google" id="ProtNLM"/>
    </source>
</evidence>
<comment type="similarity">
    <text evidence="1 6">Belongs to the peptidase S8 family.</text>
</comment>
<reference evidence="11" key="1">
    <citation type="submission" date="2022-10" db="EMBL/GenBank/DDBJ databases">
        <title>Tapping the CABI collections for fungal endophytes: first genome assemblies for Collariella, Neodidymelliopsis, Ascochyta clinopodiicola, Didymella pomorum, Didymosphaeria variabile, Neocosmospora piperis and Neocucurbitaria cava.</title>
        <authorList>
            <person name="Hill R."/>
        </authorList>
    </citation>
    <scope>NUCLEOTIDE SEQUENCE</scope>
    <source>
        <strain evidence="11">IMI 356815</strain>
    </source>
</reference>
<evidence type="ECO:0000256" key="2">
    <source>
        <dbReference type="ARBA" id="ARBA00022670"/>
    </source>
</evidence>
<feature type="region of interest" description="Disordered" evidence="7">
    <location>
        <begin position="470"/>
        <end position="492"/>
    </location>
</feature>
<gene>
    <name evidence="11" type="ORF">N0V89_008028</name>
</gene>
<evidence type="ECO:0000256" key="1">
    <source>
        <dbReference type="ARBA" id="ARBA00011073"/>
    </source>
</evidence>
<dbReference type="AlphaFoldDB" id="A0A9W8XFI1"/>
<dbReference type="SUPFAM" id="SSF54897">
    <property type="entry name" value="Protease propeptides/inhibitors"/>
    <property type="match status" value="1"/>
</dbReference>
<name>A0A9W8XFI1_9PLEO</name>
<dbReference type="PANTHER" id="PTHR43806">
    <property type="entry name" value="PEPTIDASE S8"/>
    <property type="match status" value="1"/>
</dbReference>
<dbReference type="EMBL" id="JAPEUX010000006">
    <property type="protein sequence ID" value="KAJ4349413.1"/>
    <property type="molecule type" value="Genomic_DNA"/>
</dbReference>
<dbReference type="InterPro" id="IPR023828">
    <property type="entry name" value="Peptidase_S8_Ser-AS"/>
</dbReference>
<feature type="active site" description="Charge relay system" evidence="6">
    <location>
        <position position="352"/>
    </location>
</feature>
<dbReference type="PRINTS" id="PR00723">
    <property type="entry name" value="SUBTILISIN"/>
</dbReference>
<evidence type="ECO:0000256" key="4">
    <source>
        <dbReference type="ARBA" id="ARBA00022801"/>
    </source>
</evidence>
<evidence type="ECO:0000256" key="6">
    <source>
        <dbReference type="PROSITE-ProRule" id="PRU01240"/>
    </source>
</evidence>
<dbReference type="Gene3D" id="3.30.70.80">
    <property type="entry name" value="Peptidase S8 propeptide/proteinase inhibitor I9"/>
    <property type="match status" value="1"/>
</dbReference>
<dbReference type="Gene3D" id="3.40.50.200">
    <property type="entry name" value="Peptidase S8/S53 domain"/>
    <property type="match status" value="1"/>
</dbReference>
<dbReference type="InterPro" id="IPR022398">
    <property type="entry name" value="Peptidase_S8_His-AS"/>
</dbReference>
<evidence type="ECO:0000313" key="12">
    <source>
        <dbReference type="Proteomes" id="UP001140513"/>
    </source>
</evidence>
<comment type="caution">
    <text evidence="11">The sequence shown here is derived from an EMBL/GenBank/DDBJ whole genome shotgun (WGS) entry which is preliminary data.</text>
</comment>
<dbReference type="PROSITE" id="PS00137">
    <property type="entry name" value="SUBTILASE_HIS"/>
    <property type="match status" value="1"/>
</dbReference>
<dbReference type="GO" id="GO:0004252">
    <property type="term" value="F:serine-type endopeptidase activity"/>
    <property type="evidence" value="ECO:0007669"/>
    <property type="project" value="UniProtKB-UniRule"/>
</dbReference>
<evidence type="ECO:0000256" key="7">
    <source>
        <dbReference type="SAM" id="MobiDB-lite"/>
    </source>
</evidence>
<dbReference type="GO" id="GO:0006508">
    <property type="term" value="P:proteolysis"/>
    <property type="evidence" value="ECO:0007669"/>
    <property type="project" value="UniProtKB-KW"/>
</dbReference>
<protein>
    <recommendedName>
        <fullName evidence="13">Subtilisin-like protein</fullName>
    </recommendedName>
</protein>
<feature type="domain" description="Peptidase S8/S53" evidence="9">
    <location>
        <begin position="160"/>
        <end position="381"/>
    </location>
</feature>
<evidence type="ECO:0000256" key="5">
    <source>
        <dbReference type="ARBA" id="ARBA00022825"/>
    </source>
</evidence>
<dbReference type="Pfam" id="PF05922">
    <property type="entry name" value="Inhibitor_I9"/>
    <property type="match status" value="1"/>
</dbReference>
<dbReference type="SUPFAM" id="SSF52743">
    <property type="entry name" value="Subtilisin-like"/>
    <property type="match status" value="1"/>
</dbReference>
<sequence>MQSLIRFFAFVAAAVSFAQAAPVSTAVAGQVVPGKWIITLQPDADVATVASHFVKVREIHARNVARRDVTEQDSGGVERQYGFGSFKGYAGSFDAATIEELKGLPEVLRIEQDTIMTTFDFVTQSNTENWGLAAISSRTKDATDYIYDSSAGQGNYNYAVDTGVRITHQEFEGTRAVWGYNAVNDINTDNSGHGTHVAGIMAGKTYGVAKKATVIAVKIFEGNSGQMSVVLDGFTWAAKDIVAKNRTSTAVINMSLGGAASAAWDAAITAAWAQGVLAVVAAGNENRDASLVSPARSPEVICVGNLQRDNSRYGGTSGSNYGPAVDIFAPGTGIVSSYRTSDDAIQVLSGTSMAAPHVAGLVSYVRGLEGAMSAEKVKARVLGLGFRGGPRPTNPPTPNPPLAPIPLYILLSLAINAARGTLSISAFPSPHPEVVGLGRLIVSLLKGGPFRFSPVNERFEERELAREELRESAREESRDGLCDAGKGELNMR</sequence>
<dbReference type="RefSeq" id="XP_056068343.1">
    <property type="nucleotide sequence ID" value="XM_056216787.1"/>
</dbReference>
<evidence type="ECO:0000259" key="10">
    <source>
        <dbReference type="Pfam" id="PF05922"/>
    </source>
</evidence>
<organism evidence="11 12">
    <name type="scientific">Didymosphaeria variabile</name>
    <dbReference type="NCBI Taxonomy" id="1932322"/>
    <lineage>
        <taxon>Eukaryota</taxon>
        <taxon>Fungi</taxon>
        <taxon>Dikarya</taxon>
        <taxon>Ascomycota</taxon>
        <taxon>Pezizomycotina</taxon>
        <taxon>Dothideomycetes</taxon>
        <taxon>Pleosporomycetidae</taxon>
        <taxon>Pleosporales</taxon>
        <taxon>Massarineae</taxon>
        <taxon>Didymosphaeriaceae</taxon>
        <taxon>Didymosphaeria</taxon>
    </lineage>
</organism>
<dbReference type="FunFam" id="3.40.50.200:FF:000007">
    <property type="entry name" value="Subtilisin-like serine protease"/>
    <property type="match status" value="1"/>
</dbReference>